<evidence type="ECO:0000256" key="1">
    <source>
        <dbReference type="SAM" id="Coils"/>
    </source>
</evidence>
<reference evidence="3 4" key="1">
    <citation type="submission" date="2020-08" db="EMBL/GenBank/DDBJ databases">
        <title>Genomic Encyclopedia of Type Strains, Phase IV (KMG-IV): sequencing the most valuable type-strain genomes for metagenomic binning, comparative biology and taxonomic classification.</title>
        <authorList>
            <person name="Goeker M."/>
        </authorList>
    </citation>
    <scope>NUCLEOTIDE SEQUENCE [LARGE SCALE GENOMIC DNA]</scope>
    <source>
        <strain evidence="3 4">DSM 102983</strain>
    </source>
</reference>
<dbReference type="Pfam" id="PF10543">
    <property type="entry name" value="ORF6N"/>
    <property type="match status" value="1"/>
</dbReference>
<gene>
    <name evidence="3" type="ORF">GGQ57_003458</name>
</gene>
<dbReference type="InterPro" id="IPR018873">
    <property type="entry name" value="KilA-N_DNA-bd_domain"/>
</dbReference>
<evidence type="ECO:0000313" key="3">
    <source>
        <dbReference type="EMBL" id="MBB4623542.1"/>
    </source>
</evidence>
<accession>A0ABR6KPW3</accession>
<comment type="caution">
    <text evidence="3">The sequence shown here is derived from an EMBL/GenBank/DDBJ whole genome shotgun (WGS) entry which is preliminary data.</text>
</comment>
<organism evidence="3 4">
    <name type="scientific">Parabacteroides faecis</name>
    <dbReference type="NCBI Taxonomy" id="1217282"/>
    <lineage>
        <taxon>Bacteria</taxon>
        <taxon>Pseudomonadati</taxon>
        <taxon>Bacteroidota</taxon>
        <taxon>Bacteroidia</taxon>
        <taxon>Bacteroidales</taxon>
        <taxon>Tannerellaceae</taxon>
        <taxon>Parabacteroides</taxon>
    </lineage>
</organism>
<name>A0ABR6KPW3_9BACT</name>
<protein>
    <recommendedName>
        <fullName evidence="2">KilA-N DNA-binding domain-containing protein</fullName>
    </recommendedName>
</protein>
<feature type="coiled-coil region" evidence="1">
    <location>
        <begin position="122"/>
        <end position="149"/>
    </location>
</feature>
<keyword evidence="1" id="KW-0175">Coiled coil</keyword>
<feature type="domain" description="KilA-N DNA-binding" evidence="2">
    <location>
        <begin position="8"/>
        <end position="88"/>
    </location>
</feature>
<proteinExistence type="predicted"/>
<dbReference type="Proteomes" id="UP000533637">
    <property type="component" value="Unassembled WGS sequence"/>
</dbReference>
<dbReference type="EMBL" id="JACHOC010000007">
    <property type="protein sequence ID" value="MBB4623542.1"/>
    <property type="molecule type" value="Genomic_DNA"/>
</dbReference>
<sequence>MKDLCIENKIFELRGQRVMLDSDLAELYEVETKNLNKAVKRNLDRFPADFMFQLTENLRFQFGTSSWGGSRYLPYAFTEQGVAMLSGILRSSIAVQVNINIMRAFVRVRQYIASYKSDNLELAELHKQMELILSRLNEINEDIESLNKDQISNESIFEDLFRSIADINLQIQLKHTKLDRIPVKGYLKYIDKDQNG</sequence>
<evidence type="ECO:0000259" key="2">
    <source>
        <dbReference type="Pfam" id="PF10543"/>
    </source>
</evidence>
<evidence type="ECO:0000313" key="4">
    <source>
        <dbReference type="Proteomes" id="UP000533637"/>
    </source>
</evidence>
<dbReference type="RefSeq" id="WP_183671605.1">
    <property type="nucleotide sequence ID" value="NZ_BMPB01000008.1"/>
</dbReference>
<keyword evidence="4" id="KW-1185">Reference proteome</keyword>